<evidence type="ECO:0000313" key="5">
    <source>
        <dbReference type="Proteomes" id="UP000594454"/>
    </source>
</evidence>
<dbReference type="EMBL" id="LR899013">
    <property type="protein sequence ID" value="CAD7090794.1"/>
    <property type="molecule type" value="Genomic_DNA"/>
</dbReference>
<dbReference type="InterPro" id="IPR029426">
    <property type="entry name" value="FAM86_N"/>
</dbReference>
<comment type="similarity">
    <text evidence="1">Belongs to the class I-like SAM-binding methyltransferase superfamily. EEF2KMT family.</text>
</comment>
<name>A0A7R8V1K1_HERIL</name>
<dbReference type="InterPro" id="IPR019410">
    <property type="entry name" value="Methyltransf_16"/>
</dbReference>
<dbReference type="GO" id="GO:0032991">
    <property type="term" value="C:protein-containing complex"/>
    <property type="evidence" value="ECO:0007669"/>
    <property type="project" value="TreeGrafter"/>
</dbReference>
<feature type="domain" description="FAM86 N-terminal" evidence="3">
    <location>
        <begin position="4"/>
        <end position="79"/>
    </location>
</feature>
<evidence type="ECO:0000256" key="1">
    <source>
        <dbReference type="ARBA" id="ARBA00005511"/>
    </source>
</evidence>
<accession>A0A7R8V1K1</accession>
<dbReference type="Proteomes" id="UP000594454">
    <property type="component" value="Chromosome 5"/>
</dbReference>
<gene>
    <name evidence="4" type="ORF">HERILL_LOCUS13254</name>
</gene>
<dbReference type="CDD" id="cd02440">
    <property type="entry name" value="AdoMet_MTases"/>
    <property type="match status" value="1"/>
</dbReference>
<dbReference type="OMA" id="PIRTYRI"/>
<evidence type="ECO:0000256" key="2">
    <source>
        <dbReference type="ARBA" id="ARBA00022679"/>
    </source>
</evidence>
<reference evidence="4 5" key="1">
    <citation type="submission" date="2020-11" db="EMBL/GenBank/DDBJ databases">
        <authorList>
            <person name="Wallbank WR R."/>
            <person name="Pardo Diaz C."/>
            <person name="Kozak K."/>
            <person name="Martin S."/>
            <person name="Jiggins C."/>
            <person name="Moest M."/>
            <person name="Warren A I."/>
            <person name="Generalovic N T."/>
            <person name="Byers J.R.P. K."/>
            <person name="Montejo-Kovacevich G."/>
            <person name="Yen C E."/>
        </authorList>
    </citation>
    <scope>NUCLEOTIDE SEQUENCE [LARGE SCALE GENOMIC DNA]</scope>
</reference>
<proteinExistence type="inferred from homology"/>
<keyword evidence="2" id="KW-0808">Transferase</keyword>
<protein>
    <recommendedName>
        <fullName evidence="3">FAM86 N-terminal domain-containing protein</fullName>
    </recommendedName>
</protein>
<dbReference type="InterPro" id="IPR029063">
    <property type="entry name" value="SAM-dependent_MTases_sf"/>
</dbReference>
<dbReference type="PANTHER" id="PTHR14614">
    <property type="entry name" value="HEPATOCELLULAR CARCINOMA-ASSOCIATED ANTIGEN"/>
    <property type="match status" value="1"/>
</dbReference>
<dbReference type="PANTHER" id="PTHR14614:SF130">
    <property type="entry name" value="PROTEIN-LYSINE N-METHYLTRANSFERASE EEF2KMT"/>
    <property type="match status" value="1"/>
</dbReference>
<evidence type="ECO:0000259" key="3">
    <source>
        <dbReference type="Pfam" id="PF14904"/>
    </source>
</evidence>
<dbReference type="OrthoDB" id="194386at2759"/>
<dbReference type="SUPFAM" id="SSF53335">
    <property type="entry name" value="S-adenosyl-L-methionine-dependent methyltransferases"/>
    <property type="match status" value="1"/>
</dbReference>
<dbReference type="InParanoid" id="A0A7R8V1K1"/>
<evidence type="ECO:0000313" key="4">
    <source>
        <dbReference type="EMBL" id="CAD7090794.1"/>
    </source>
</evidence>
<sequence length="307" mass="34515">MNLLQNKFLSGYAVNKINWQDYQNLSWDDQSQLLNCTILHPLNKAQPVKKSYQYAFLKNFVKALEENNAEVHDAVYEQLGLLCQDKDDSDNYAFKHYCIPSQKQMVTLKESKTFISEGTTGLCSWQASLALSEWLLKHSEKIANKKILELGAGTGLSGIVAAKCCKAKFVTLSDGSPAVVNLLRENLSLNFDNEDSNIESRLLLWEDVSESDFSEHNLPEVLLGADITYDNSVFPALVGVLDKIFTITGNSCKLFLAATIRNEATFREFLSFLEAKGFSANEETYVRPSDDLVWDESTPIRILSVTR</sequence>
<dbReference type="Pfam" id="PF14904">
    <property type="entry name" value="FAM86"/>
    <property type="match status" value="1"/>
</dbReference>
<dbReference type="Pfam" id="PF10294">
    <property type="entry name" value="Methyltransf_16"/>
    <property type="match status" value="1"/>
</dbReference>
<keyword evidence="5" id="KW-1185">Reference proteome</keyword>
<dbReference type="Gene3D" id="3.40.50.150">
    <property type="entry name" value="Vaccinia Virus protein VP39"/>
    <property type="match status" value="1"/>
</dbReference>
<dbReference type="FunCoup" id="A0A7R8V1K1">
    <property type="interactions" value="1085"/>
</dbReference>
<dbReference type="AlphaFoldDB" id="A0A7R8V1K1"/>
<dbReference type="GO" id="GO:0016740">
    <property type="term" value="F:transferase activity"/>
    <property type="evidence" value="ECO:0007669"/>
    <property type="project" value="UniProtKB-KW"/>
</dbReference>
<organism evidence="4 5">
    <name type="scientific">Hermetia illucens</name>
    <name type="common">Black soldier fly</name>
    <dbReference type="NCBI Taxonomy" id="343691"/>
    <lineage>
        <taxon>Eukaryota</taxon>
        <taxon>Metazoa</taxon>
        <taxon>Ecdysozoa</taxon>
        <taxon>Arthropoda</taxon>
        <taxon>Hexapoda</taxon>
        <taxon>Insecta</taxon>
        <taxon>Pterygota</taxon>
        <taxon>Neoptera</taxon>
        <taxon>Endopterygota</taxon>
        <taxon>Diptera</taxon>
        <taxon>Brachycera</taxon>
        <taxon>Stratiomyomorpha</taxon>
        <taxon>Stratiomyidae</taxon>
        <taxon>Hermetiinae</taxon>
        <taxon>Hermetia</taxon>
    </lineage>
</organism>